<feature type="compositionally biased region" description="Basic and acidic residues" evidence="1">
    <location>
        <begin position="53"/>
        <end position="66"/>
    </location>
</feature>
<proteinExistence type="predicted"/>
<keyword evidence="3" id="KW-1185">Reference proteome</keyword>
<reference evidence="2 3" key="1">
    <citation type="submission" date="2024-05" db="EMBL/GenBank/DDBJ databases">
        <title>Genome sequencing and assembly of Indian major carp, Cirrhinus mrigala (Hamilton, 1822).</title>
        <authorList>
            <person name="Mohindra V."/>
            <person name="Chowdhury L.M."/>
            <person name="Lal K."/>
            <person name="Jena J.K."/>
        </authorList>
    </citation>
    <scope>NUCLEOTIDE SEQUENCE [LARGE SCALE GENOMIC DNA]</scope>
    <source>
        <strain evidence="2">CM1030</strain>
        <tissue evidence="2">Blood</tissue>
    </source>
</reference>
<evidence type="ECO:0000256" key="1">
    <source>
        <dbReference type="SAM" id="MobiDB-lite"/>
    </source>
</evidence>
<dbReference type="AlphaFoldDB" id="A0ABD0PP36"/>
<comment type="caution">
    <text evidence="2">The sequence shown here is derived from an EMBL/GenBank/DDBJ whole genome shotgun (WGS) entry which is preliminary data.</text>
</comment>
<feature type="region of interest" description="Disordered" evidence="1">
    <location>
        <begin position="1"/>
        <end position="96"/>
    </location>
</feature>
<feature type="non-terminal residue" evidence="2">
    <location>
        <position position="122"/>
    </location>
</feature>
<protein>
    <submittedName>
        <fullName evidence="2">Uncharacterized protein</fullName>
    </submittedName>
</protein>
<accession>A0ABD0PP36</accession>
<evidence type="ECO:0000313" key="2">
    <source>
        <dbReference type="EMBL" id="KAL0175813.1"/>
    </source>
</evidence>
<feature type="compositionally biased region" description="Gly residues" evidence="1">
    <location>
        <begin position="21"/>
        <end position="34"/>
    </location>
</feature>
<gene>
    <name evidence="2" type="ORF">M9458_028143</name>
</gene>
<dbReference type="EMBL" id="JAMKFB020000014">
    <property type="protein sequence ID" value="KAL0175813.1"/>
    <property type="molecule type" value="Genomic_DNA"/>
</dbReference>
<sequence>VEGNSVGGTESNGERAPAGEAGDGWPGGVDGVGGSPAPVEDRGEVGTPDGEEERIGLENCLDERPSDLTQNCEDLSPPGQEGAVEGNGGDTPAQGTIVMIPLEGSNAELRTRVIKEVRKPGR</sequence>
<feature type="non-terminal residue" evidence="2">
    <location>
        <position position="1"/>
    </location>
</feature>
<dbReference type="Proteomes" id="UP001529510">
    <property type="component" value="Unassembled WGS sequence"/>
</dbReference>
<evidence type="ECO:0000313" key="3">
    <source>
        <dbReference type="Proteomes" id="UP001529510"/>
    </source>
</evidence>
<organism evidence="2 3">
    <name type="scientific">Cirrhinus mrigala</name>
    <name type="common">Mrigala</name>
    <dbReference type="NCBI Taxonomy" id="683832"/>
    <lineage>
        <taxon>Eukaryota</taxon>
        <taxon>Metazoa</taxon>
        <taxon>Chordata</taxon>
        <taxon>Craniata</taxon>
        <taxon>Vertebrata</taxon>
        <taxon>Euteleostomi</taxon>
        <taxon>Actinopterygii</taxon>
        <taxon>Neopterygii</taxon>
        <taxon>Teleostei</taxon>
        <taxon>Ostariophysi</taxon>
        <taxon>Cypriniformes</taxon>
        <taxon>Cyprinidae</taxon>
        <taxon>Labeoninae</taxon>
        <taxon>Labeonini</taxon>
        <taxon>Cirrhinus</taxon>
    </lineage>
</organism>
<name>A0ABD0PP36_CIRMR</name>